<dbReference type="InterPro" id="IPR003347">
    <property type="entry name" value="JmjC_dom"/>
</dbReference>
<dbReference type="GO" id="GO:0005737">
    <property type="term" value="C:cytoplasm"/>
    <property type="evidence" value="ECO:0007669"/>
    <property type="project" value="UniProtKB-SubCell"/>
</dbReference>
<reference evidence="14 15" key="1">
    <citation type="journal article" date="2017" name="Nat. Ecol. Evol.">
        <title>Scallop genome provides insights into evolution of bilaterian karyotype and development.</title>
        <authorList>
            <person name="Wang S."/>
            <person name="Zhang J."/>
            <person name="Jiao W."/>
            <person name="Li J."/>
            <person name="Xun X."/>
            <person name="Sun Y."/>
            <person name="Guo X."/>
            <person name="Huan P."/>
            <person name="Dong B."/>
            <person name="Zhang L."/>
            <person name="Hu X."/>
            <person name="Sun X."/>
            <person name="Wang J."/>
            <person name="Zhao C."/>
            <person name="Wang Y."/>
            <person name="Wang D."/>
            <person name="Huang X."/>
            <person name="Wang R."/>
            <person name="Lv J."/>
            <person name="Li Y."/>
            <person name="Zhang Z."/>
            <person name="Liu B."/>
            <person name="Lu W."/>
            <person name="Hui Y."/>
            <person name="Liang J."/>
            <person name="Zhou Z."/>
            <person name="Hou R."/>
            <person name="Li X."/>
            <person name="Liu Y."/>
            <person name="Li H."/>
            <person name="Ning X."/>
            <person name="Lin Y."/>
            <person name="Zhao L."/>
            <person name="Xing Q."/>
            <person name="Dou J."/>
            <person name="Li Y."/>
            <person name="Mao J."/>
            <person name="Guo H."/>
            <person name="Dou H."/>
            <person name="Li T."/>
            <person name="Mu C."/>
            <person name="Jiang W."/>
            <person name="Fu Q."/>
            <person name="Fu X."/>
            <person name="Miao Y."/>
            <person name="Liu J."/>
            <person name="Yu Q."/>
            <person name="Li R."/>
            <person name="Liao H."/>
            <person name="Li X."/>
            <person name="Kong Y."/>
            <person name="Jiang Z."/>
            <person name="Chourrout D."/>
            <person name="Li R."/>
            <person name="Bao Z."/>
        </authorList>
    </citation>
    <scope>NUCLEOTIDE SEQUENCE [LARGE SCALE GENOMIC DNA]</scope>
    <source>
        <strain evidence="14 15">PY_sf001</strain>
    </source>
</reference>
<proteinExistence type="predicted"/>
<dbReference type="OrthoDB" id="415358at2759"/>
<dbReference type="SUPFAM" id="SSF51197">
    <property type="entry name" value="Clavaminate synthase-like"/>
    <property type="match status" value="1"/>
</dbReference>
<dbReference type="Gene3D" id="2.60.120.10">
    <property type="entry name" value="Jelly Rolls"/>
    <property type="match status" value="1"/>
</dbReference>
<evidence type="ECO:0000259" key="13">
    <source>
        <dbReference type="PROSITE" id="PS51184"/>
    </source>
</evidence>
<dbReference type="EMBL" id="NEDP02005138">
    <property type="protein sequence ID" value="OWF43314.1"/>
    <property type="molecule type" value="Genomic_DNA"/>
</dbReference>
<evidence type="ECO:0000256" key="3">
    <source>
        <dbReference type="ARBA" id="ARBA00004496"/>
    </source>
</evidence>
<evidence type="ECO:0000256" key="2">
    <source>
        <dbReference type="ARBA" id="ARBA00004123"/>
    </source>
</evidence>
<evidence type="ECO:0000256" key="11">
    <source>
        <dbReference type="ARBA" id="ARBA00066577"/>
    </source>
</evidence>
<comment type="subcellular location">
    <subcellularLocation>
        <location evidence="3">Cytoplasm</location>
    </subcellularLocation>
    <subcellularLocation>
        <location evidence="2">Nucleus</location>
    </subcellularLocation>
</comment>
<dbReference type="Proteomes" id="UP000242188">
    <property type="component" value="Unassembled WGS sequence"/>
</dbReference>
<keyword evidence="8" id="KW-0408">Iron</keyword>
<evidence type="ECO:0000256" key="9">
    <source>
        <dbReference type="ARBA" id="ARBA00023157"/>
    </source>
</evidence>
<protein>
    <recommendedName>
        <fullName evidence="12">Bifunctional peptidase and (3S)-lysyl hydroxylase JMJD7</fullName>
        <ecNumber evidence="11">1.14.11.63</ecNumber>
    </recommendedName>
</protein>
<keyword evidence="6" id="KW-0378">Hydrolase</keyword>
<dbReference type="PROSITE" id="PS51184">
    <property type="entry name" value="JMJC"/>
    <property type="match status" value="1"/>
</dbReference>
<dbReference type="AlphaFoldDB" id="A0A210Q3J5"/>
<gene>
    <name evidence="14" type="ORF">KP79_PYT18735</name>
</gene>
<dbReference type="InterPro" id="IPR041667">
    <property type="entry name" value="Cupin_8"/>
</dbReference>
<evidence type="ECO:0000256" key="4">
    <source>
        <dbReference type="ARBA" id="ARBA00022490"/>
    </source>
</evidence>
<dbReference type="PANTHER" id="PTHR12461">
    <property type="entry name" value="HYPOXIA-INDUCIBLE FACTOR 1 ALPHA INHIBITOR-RELATED"/>
    <property type="match status" value="1"/>
</dbReference>
<dbReference type="Pfam" id="PF13621">
    <property type="entry name" value="Cupin_8"/>
    <property type="match status" value="1"/>
</dbReference>
<keyword evidence="9" id="KW-1015">Disulfide bond</keyword>
<comment type="caution">
    <text evidence="14">The sequence shown here is derived from an EMBL/GenBank/DDBJ whole genome shotgun (WGS) entry which is preliminary data.</text>
</comment>
<dbReference type="InterPro" id="IPR014710">
    <property type="entry name" value="RmlC-like_jellyroll"/>
</dbReference>
<dbReference type="EC" id="1.14.11.63" evidence="11"/>
<keyword evidence="5" id="KW-0479">Metal-binding</keyword>
<keyword evidence="15" id="KW-1185">Reference proteome</keyword>
<evidence type="ECO:0000256" key="5">
    <source>
        <dbReference type="ARBA" id="ARBA00022723"/>
    </source>
</evidence>
<keyword evidence="4" id="KW-0963">Cytoplasm</keyword>
<sequence length="319" mass="36933">MSSQSDVCTGITECLRNVAEEARELYLDKQVPVLSAPVSPLTFYRQYVAPNKPVVVEGAIRHWSALQQWDESYFRKKIGDVKVSVTVTPNGYADAVTDGKFVMPDERKMSMSEFLDKLERPDDHRVFYIQKQNSNLTEEFSSIISDVDTHIDWGTEAFGQPPDAVNFWMGDGRAVTSMHRDHYENLYCVVRGWKKFILIPPTELAHVPYELYQSAYYREKDKGGFEIVDDEATGKVPWVAIDPLSPDLDRYPQYRHTRPLEVTVHAGQTLYLPSLWFHHVSQSHDCIAVNFWYDMQYDIKYNYYKFLESVSKVVSAEKQ</sequence>
<dbReference type="GO" id="GO:0046872">
    <property type="term" value="F:metal ion binding"/>
    <property type="evidence" value="ECO:0007669"/>
    <property type="project" value="UniProtKB-KW"/>
</dbReference>
<dbReference type="GO" id="GO:0005634">
    <property type="term" value="C:nucleus"/>
    <property type="evidence" value="ECO:0007669"/>
    <property type="project" value="UniProtKB-SubCell"/>
</dbReference>
<name>A0A210Q3J5_MIZYE</name>
<comment type="cofactor">
    <cofactor evidence="1">
        <name>Fe(2+)</name>
        <dbReference type="ChEBI" id="CHEBI:29033"/>
    </cofactor>
</comment>
<dbReference type="SMART" id="SM00558">
    <property type="entry name" value="JmjC"/>
    <property type="match status" value="1"/>
</dbReference>
<evidence type="ECO:0000256" key="6">
    <source>
        <dbReference type="ARBA" id="ARBA00022801"/>
    </source>
</evidence>
<evidence type="ECO:0000256" key="12">
    <source>
        <dbReference type="ARBA" id="ARBA00071397"/>
    </source>
</evidence>
<evidence type="ECO:0000256" key="7">
    <source>
        <dbReference type="ARBA" id="ARBA00023002"/>
    </source>
</evidence>
<feature type="domain" description="JmjC" evidence="13">
    <location>
        <begin position="132"/>
        <end position="308"/>
    </location>
</feature>
<keyword evidence="10" id="KW-0539">Nucleus</keyword>
<evidence type="ECO:0000256" key="8">
    <source>
        <dbReference type="ARBA" id="ARBA00023004"/>
    </source>
</evidence>
<evidence type="ECO:0000256" key="1">
    <source>
        <dbReference type="ARBA" id="ARBA00001954"/>
    </source>
</evidence>
<dbReference type="GO" id="GO:0016787">
    <property type="term" value="F:hydrolase activity"/>
    <property type="evidence" value="ECO:0007669"/>
    <property type="project" value="UniProtKB-KW"/>
</dbReference>
<evidence type="ECO:0000313" key="15">
    <source>
        <dbReference type="Proteomes" id="UP000242188"/>
    </source>
</evidence>
<keyword evidence="7" id="KW-0560">Oxidoreductase</keyword>
<evidence type="ECO:0000256" key="10">
    <source>
        <dbReference type="ARBA" id="ARBA00023242"/>
    </source>
</evidence>
<dbReference type="PANTHER" id="PTHR12461:SF99">
    <property type="entry name" value="BIFUNCTIONAL PEPTIDASE AND (3S)-LYSYL HYDROXYLASE JMJD7"/>
    <property type="match status" value="1"/>
</dbReference>
<evidence type="ECO:0000313" key="14">
    <source>
        <dbReference type="EMBL" id="OWF43314.1"/>
    </source>
</evidence>
<dbReference type="GO" id="GO:0106155">
    <property type="term" value="F:peptidyl-lysine 3-dioxygenase activity"/>
    <property type="evidence" value="ECO:0007669"/>
    <property type="project" value="UniProtKB-EC"/>
</dbReference>
<dbReference type="FunFam" id="2.60.120.10:FF:000059">
    <property type="entry name" value="jmjC domain-containing protein 7"/>
    <property type="match status" value="1"/>
</dbReference>
<accession>A0A210Q3J5</accession>
<organism evidence="14 15">
    <name type="scientific">Mizuhopecten yessoensis</name>
    <name type="common">Japanese scallop</name>
    <name type="synonym">Patinopecten yessoensis</name>
    <dbReference type="NCBI Taxonomy" id="6573"/>
    <lineage>
        <taxon>Eukaryota</taxon>
        <taxon>Metazoa</taxon>
        <taxon>Spiralia</taxon>
        <taxon>Lophotrochozoa</taxon>
        <taxon>Mollusca</taxon>
        <taxon>Bivalvia</taxon>
        <taxon>Autobranchia</taxon>
        <taxon>Pteriomorphia</taxon>
        <taxon>Pectinida</taxon>
        <taxon>Pectinoidea</taxon>
        <taxon>Pectinidae</taxon>
        <taxon>Mizuhopecten</taxon>
    </lineage>
</organism>